<dbReference type="NCBIfam" id="TIGR00467">
    <property type="entry name" value="lysS_arch"/>
    <property type="match status" value="1"/>
</dbReference>
<keyword evidence="4 10" id="KW-0436">Ligase</keyword>
<dbReference type="InterPro" id="IPR020751">
    <property type="entry name" value="aa-tRNA-synth_I_codon-bd_sub2"/>
</dbReference>
<dbReference type="InterPro" id="IPR002904">
    <property type="entry name" value="Lys-tRNA-ligase"/>
</dbReference>
<comment type="subcellular location">
    <subcellularLocation>
        <location evidence="1 10">Cytoplasm</location>
    </subcellularLocation>
</comment>
<keyword evidence="6 10" id="KW-0067">ATP-binding</keyword>
<organism evidence="11 12">
    <name type="scientific">Candidatus Zambryskibacteria bacterium RIFCSPLOWO2_01_FULL_39_39</name>
    <dbReference type="NCBI Taxonomy" id="1802758"/>
    <lineage>
        <taxon>Bacteria</taxon>
        <taxon>Candidatus Zambryskiibacteriota</taxon>
    </lineage>
</organism>
<dbReference type="GO" id="GO:0006430">
    <property type="term" value="P:lysyl-tRNA aminoacylation"/>
    <property type="evidence" value="ECO:0007669"/>
    <property type="project" value="UniProtKB-UniRule"/>
</dbReference>
<dbReference type="HAMAP" id="MF_00177">
    <property type="entry name" value="Lys_tRNA_synth_class1"/>
    <property type="match status" value="1"/>
</dbReference>
<dbReference type="PANTHER" id="PTHR37940:SF1">
    <property type="entry name" value="LYSINE--TRNA LIGASE"/>
    <property type="match status" value="1"/>
</dbReference>
<dbReference type="Proteomes" id="UP000177707">
    <property type="component" value="Unassembled WGS sequence"/>
</dbReference>
<evidence type="ECO:0000256" key="5">
    <source>
        <dbReference type="ARBA" id="ARBA00022741"/>
    </source>
</evidence>
<keyword evidence="8 10" id="KW-0030">Aminoacyl-tRNA synthetase</keyword>
<proteinExistence type="inferred from homology"/>
<dbReference type="Gene3D" id="1.10.10.770">
    <property type="match status" value="1"/>
</dbReference>
<evidence type="ECO:0000256" key="9">
    <source>
        <dbReference type="ARBA" id="ARBA00048573"/>
    </source>
</evidence>
<accession>A0A1G2TVT8</accession>
<dbReference type="GO" id="GO:0005737">
    <property type="term" value="C:cytoplasm"/>
    <property type="evidence" value="ECO:0007669"/>
    <property type="project" value="UniProtKB-SubCell"/>
</dbReference>
<evidence type="ECO:0000256" key="10">
    <source>
        <dbReference type="HAMAP-Rule" id="MF_00177"/>
    </source>
</evidence>
<evidence type="ECO:0000256" key="2">
    <source>
        <dbReference type="ARBA" id="ARBA00005594"/>
    </source>
</evidence>
<evidence type="ECO:0000256" key="6">
    <source>
        <dbReference type="ARBA" id="ARBA00022840"/>
    </source>
</evidence>
<dbReference type="PANTHER" id="PTHR37940">
    <property type="entry name" value="LYSINE--TRNA LIGASE"/>
    <property type="match status" value="1"/>
</dbReference>
<keyword evidence="3 10" id="KW-0963">Cytoplasm</keyword>
<evidence type="ECO:0000256" key="7">
    <source>
        <dbReference type="ARBA" id="ARBA00022917"/>
    </source>
</evidence>
<evidence type="ECO:0000256" key="1">
    <source>
        <dbReference type="ARBA" id="ARBA00004496"/>
    </source>
</evidence>
<dbReference type="SUPFAM" id="SSF48163">
    <property type="entry name" value="An anticodon-binding domain of class I aminoacyl-tRNA synthetases"/>
    <property type="match status" value="1"/>
</dbReference>
<gene>
    <name evidence="10" type="primary">lysS</name>
    <name evidence="11" type="ORF">A3A96_01800</name>
</gene>
<dbReference type="Gene3D" id="1.10.10.350">
    <property type="match status" value="1"/>
</dbReference>
<comment type="similarity">
    <text evidence="2 10">Belongs to the class-I aminoacyl-tRNA synthetase family.</text>
</comment>
<sequence>MRLDIEKESKPGEHWSETVAQQVKKIFPNSPTYTTAAGISPSGVVHFGNFRDVITSYAVYLQLKSQGLNAKFIFSWDNFDRLRKVPAGVPENFSQYIGMPLSAIPSPKEGYSSYAEYFQKPFEEAMKELSIDLEYRYQTDEYKSGRYDEFIFLALKKRKEIAKILLSLMTEKGKQEGGIVEAEYIENYYPISVYSHFTGKDSTKVLSFDGKSSITYHCIESNKTETIDLSRDRIVKLAWKVDWPMRWGVENIVFEPGGHDHASPGGSFDVSSVIAKEIFGIKEPIFAEYKFVGIQGGGVKMSGSKGNAISPTELLEIYEPTLLKWLYMRKNPSQAFSLAFDTEIYRQYDEFDKGVSLPEESMALKLSKNPKYNNPIPFKQAVALGQITQWNEEKIKHLISDLGVNYDEKSIQVRLPRAKNWLEKYNPEEVIKLLDVINVSYIVTLDEKTKEQIKKLKKELTKEYSSIKELELLVYSIPKDPTKTDKENAPAQKEFFKHIYNLLIGRDAGPRLSTFLWAVDREKVLKLLNI</sequence>
<dbReference type="SUPFAM" id="SSF52374">
    <property type="entry name" value="Nucleotidylyl transferase"/>
    <property type="match status" value="1"/>
</dbReference>
<name>A0A1G2TVT8_9BACT</name>
<dbReference type="EC" id="6.1.1.6" evidence="10"/>
<evidence type="ECO:0000313" key="12">
    <source>
        <dbReference type="Proteomes" id="UP000177707"/>
    </source>
</evidence>
<dbReference type="EMBL" id="MHWB01000013">
    <property type="protein sequence ID" value="OHB01407.1"/>
    <property type="molecule type" value="Genomic_DNA"/>
</dbReference>
<reference evidence="11 12" key="1">
    <citation type="journal article" date="2016" name="Nat. Commun.">
        <title>Thousands of microbial genomes shed light on interconnected biogeochemical processes in an aquifer system.</title>
        <authorList>
            <person name="Anantharaman K."/>
            <person name="Brown C.T."/>
            <person name="Hug L.A."/>
            <person name="Sharon I."/>
            <person name="Castelle C.J."/>
            <person name="Probst A.J."/>
            <person name="Thomas B.C."/>
            <person name="Singh A."/>
            <person name="Wilkins M.J."/>
            <person name="Karaoz U."/>
            <person name="Brodie E.L."/>
            <person name="Williams K.H."/>
            <person name="Hubbard S.S."/>
            <person name="Banfield J.F."/>
        </authorList>
    </citation>
    <scope>NUCLEOTIDE SEQUENCE [LARGE SCALE GENOMIC DNA]</scope>
</reference>
<dbReference type="AlphaFoldDB" id="A0A1G2TVT8"/>
<comment type="catalytic activity">
    <reaction evidence="9 10">
        <text>tRNA(Lys) + L-lysine + ATP = L-lysyl-tRNA(Lys) + AMP + diphosphate</text>
        <dbReference type="Rhea" id="RHEA:20792"/>
        <dbReference type="Rhea" id="RHEA-COMP:9696"/>
        <dbReference type="Rhea" id="RHEA-COMP:9697"/>
        <dbReference type="ChEBI" id="CHEBI:30616"/>
        <dbReference type="ChEBI" id="CHEBI:32551"/>
        <dbReference type="ChEBI" id="CHEBI:33019"/>
        <dbReference type="ChEBI" id="CHEBI:78442"/>
        <dbReference type="ChEBI" id="CHEBI:78529"/>
        <dbReference type="ChEBI" id="CHEBI:456215"/>
        <dbReference type="EC" id="6.1.1.6"/>
    </reaction>
</comment>
<dbReference type="InterPro" id="IPR014729">
    <property type="entry name" value="Rossmann-like_a/b/a_fold"/>
</dbReference>
<comment type="caution">
    <text evidence="10">Lacks conserved residue(s) required for the propagation of feature annotation.</text>
</comment>
<dbReference type="STRING" id="1802758.A3A96_01800"/>
<dbReference type="Gene3D" id="6.10.20.10">
    <property type="entry name" value="Lysine tRNA ligase, stem contact fold domain"/>
    <property type="match status" value="1"/>
</dbReference>
<dbReference type="InterPro" id="IPR042078">
    <property type="entry name" value="Lys-tRNA-ligase_SC_fold"/>
</dbReference>
<keyword evidence="5 10" id="KW-0547">Nucleotide-binding</keyword>
<dbReference type="Gene3D" id="3.40.50.620">
    <property type="entry name" value="HUPs"/>
    <property type="match status" value="1"/>
</dbReference>
<dbReference type="GO" id="GO:0004824">
    <property type="term" value="F:lysine-tRNA ligase activity"/>
    <property type="evidence" value="ECO:0007669"/>
    <property type="project" value="UniProtKB-UniRule"/>
</dbReference>
<dbReference type="InterPro" id="IPR008925">
    <property type="entry name" value="aa_tRNA-synth_I_cd-bd_sf"/>
</dbReference>
<evidence type="ECO:0000256" key="3">
    <source>
        <dbReference type="ARBA" id="ARBA00022490"/>
    </source>
</evidence>
<evidence type="ECO:0000256" key="8">
    <source>
        <dbReference type="ARBA" id="ARBA00023146"/>
    </source>
</evidence>
<comment type="caution">
    <text evidence="11">The sequence shown here is derived from an EMBL/GenBank/DDBJ whole genome shotgun (WGS) entry which is preliminary data.</text>
</comment>
<protein>
    <recommendedName>
        <fullName evidence="10">Lysine--tRNA ligase</fullName>
        <ecNumber evidence="10">6.1.1.6</ecNumber>
    </recommendedName>
    <alternativeName>
        <fullName evidence="10">Lysyl-tRNA synthetase</fullName>
        <shortName evidence="10">LysRS</shortName>
    </alternativeName>
</protein>
<evidence type="ECO:0000256" key="4">
    <source>
        <dbReference type="ARBA" id="ARBA00022598"/>
    </source>
</evidence>
<dbReference type="Pfam" id="PF01921">
    <property type="entry name" value="tRNA-synt_1f"/>
    <property type="match status" value="1"/>
</dbReference>
<dbReference type="GO" id="GO:0005524">
    <property type="term" value="F:ATP binding"/>
    <property type="evidence" value="ECO:0007669"/>
    <property type="project" value="UniProtKB-UniRule"/>
</dbReference>
<evidence type="ECO:0000313" key="11">
    <source>
        <dbReference type="EMBL" id="OHB01407.1"/>
    </source>
</evidence>
<feature type="short sequence motif" description="'KMSKS' region" evidence="10">
    <location>
        <begin position="300"/>
        <end position="304"/>
    </location>
</feature>
<dbReference type="GO" id="GO:0000049">
    <property type="term" value="F:tRNA binding"/>
    <property type="evidence" value="ECO:0007669"/>
    <property type="project" value="InterPro"/>
</dbReference>
<keyword evidence="7 10" id="KW-0648">Protein biosynthesis</keyword>